<dbReference type="RefSeq" id="WP_151970940.1">
    <property type="nucleotide sequence ID" value="NZ_AP019860.1"/>
</dbReference>
<dbReference type="Pfam" id="PF00535">
    <property type="entry name" value="Glycos_transf_2"/>
    <property type="match status" value="1"/>
</dbReference>
<sequence>MTKPRVSIIMRCKNSDWVIAQALAGLFSQTFRDFELIVVDSGSTDRTLEIVKHYPCKLIEIEAKAYYPGKVLNMAIEHAQGEIIVFQNSDSVPLCDYSLERLVAAFDDPEIKGAFGRQIPRPEAVTWVRRDYDVSFPVSGEAPPWITLSLPLAAIRKDIWQQHKFYVDAWASEDTEWGNWARNNGHKIQYVADAIVMHSHNYNLKEIYGRRFVEGEADAFIYQNKDGIFKAMRRFGVSVLRDTVYHLRQCAFIEMCKIPARRFVYQWAYYKGNKLGNKRKLSNSDDASVGQQIVLKHYGSERGSS</sequence>
<dbReference type="OrthoDB" id="9772170at2"/>
<evidence type="ECO:0000313" key="2">
    <source>
        <dbReference type="EMBL" id="BBM86904.1"/>
    </source>
</evidence>
<dbReference type="AlphaFoldDB" id="A0A5S9IS48"/>
<gene>
    <name evidence="2" type="ORF">UABAM_05306</name>
</gene>
<dbReference type="CDD" id="cd00761">
    <property type="entry name" value="Glyco_tranf_GTA_type"/>
    <property type="match status" value="1"/>
</dbReference>
<dbReference type="Proteomes" id="UP000326354">
    <property type="component" value="Chromosome"/>
</dbReference>
<dbReference type="SUPFAM" id="SSF53448">
    <property type="entry name" value="Nucleotide-diphospho-sugar transferases"/>
    <property type="match status" value="1"/>
</dbReference>
<feature type="domain" description="Glycosyltransferase 2-like" evidence="1">
    <location>
        <begin position="7"/>
        <end position="133"/>
    </location>
</feature>
<evidence type="ECO:0000259" key="1">
    <source>
        <dbReference type="Pfam" id="PF00535"/>
    </source>
</evidence>
<reference evidence="2 3" key="1">
    <citation type="submission" date="2019-08" db="EMBL/GenBank/DDBJ databases">
        <title>Complete genome sequence of Candidatus Uab amorphum.</title>
        <authorList>
            <person name="Shiratori T."/>
            <person name="Suzuki S."/>
            <person name="Kakizawa Y."/>
            <person name="Ishida K."/>
        </authorList>
    </citation>
    <scope>NUCLEOTIDE SEQUENCE [LARGE SCALE GENOMIC DNA]</scope>
    <source>
        <strain evidence="2 3">SRT547</strain>
    </source>
</reference>
<protein>
    <recommendedName>
        <fullName evidence="1">Glycosyltransferase 2-like domain-containing protein</fullName>
    </recommendedName>
</protein>
<dbReference type="Gene3D" id="3.90.550.10">
    <property type="entry name" value="Spore Coat Polysaccharide Biosynthesis Protein SpsA, Chain A"/>
    <property type="match status" value="1"/>
</dbReference>
<proteinExistence type="predicted"/>
<dbReference type="PANTHER" id="PTHR22916">
    <property type="entry name" value="GLYCOSYLTRANSFERASE"/>
    <property type="match status" value="1"/>
</dbReference>
<dbReference type="InterPro" id="IPR029044">
    <property type="entry name" value="Nucleotide-diphossugar_trans"/>
</dbReference>
<evidence type="ECO:0000313" key="3">
    <source>
        <dbReference type="Proteomes" id="UP000326354"/>
    </source>
</evidence>
<dbReference type="InterPro" id="IPR001173">
    <property type="entry name" value="Glyco_trans_2-like"/>
</dbReference>
<organism evidence="2 3">
    <name type="scientific">Uabimicrobium amorphum</name>
    <dbReference type="NCBI Taxonomy" id="2596890"/>
    <lineage>
        <taxon>Bacteria</taxon>
        <taxon>Pseudomonadati</taxon>
        <taxon>Planctomycetota</taxon>
        <taxon>Candidatus Uabimicrobiia</taxon>
        <taxon>Candidatus Uabimicrobiales</taxon>
        <taxon>Candidatus Uabimicrobiaceae</taxon>
        <taxon>Candidatus Uabimicrobium</taxon>
    </lineage>
</organism>
<dbReference type="KEGG" id="uam:UABAM_05306"/>
<keyword evidence="3" id="KW-1185">Reference proteome</keyword>
<dbReference type="GO" id="GO:0016758">
    <property type="term" value="F:hexosyltransferase activity"/>
    <property type="evidence" value="ECO:0007669"/>
    <property type="project" value="UniProtKB-ARBA"/>
</dbReference>
<dbReference type="EMBL" id="AP019860">
    <property type="protein sequence ID" value="BBM86904.1"/>
    <property type="molecule type" value="Genomic_DNA"/>
</dbReference>
<accession>A0A5S9IS48</accession>
<name>A0A5S9IS48_UABAM</name>